<evidence type="ECO:0000259" key="1">
    <source>
        <dbReference type="Pfam" id="PF00535"/>
    </source>
</evidence>
<dbReference type="EMBL" id="FMXE01000004">
    <property type="protein sequence ID" value="SDA47316.1"/>
    <property type="molecule type" value="Genomic_DNA"/>
</dbReference>
<dbReference type="Pfam" id="PF00535">
    <property type="entry name" value="Glycos_transf_2"/>
    <property type="match status" value="1"/>
</dbReference>
<dbReference type="AlphaFoldDB" id="A0A1G5VPI0"/>
<dbReference type="PANTHER" id="PTHR43685:SF11">
    <property type="entry name" value="GLYCOSYLTRANSFERASE TAGX-RELATED"/>
    <property type="match status" value="1"/>
</dbReference>
<evidence type="ECO:0000313" key="3">
    <source>
        <dbReference type="Proteomes" id="UP000198756"/>
    </source>
</evidence>
<reference evidence="3" key="1">
    <citation type="submission" date="2016-10" db="EMBL/GenBank/DDBJ databases">
        <authorList>
            <person name="Varghese N."/>
            <person name="Submissions S."/>
        </authorList>
    </citation>
    <scope>NUCLEOTIDE SEQUENCE [LARGE SCALE GENOMIC DNA]</scope>
    <source>
        <strain evidence="3">DSM 22703</strain>
    </source>
</reference>
<sequence>MDFKTLKMETSDLVTVICIAYNHGEWIEQTLESVCAQDYYAKELIVVDNGSTDDTGEKIRNWVKISAGEMSIETIFHEEMQSYCRLFNDVLAQVNSQYLVDLSGDDILYPEHLSYSIRELKMAPYAGFVFSDAYVLDQKGEVRTFYKRNTGGDLIEEIELSNIYATLIQRNFICSPTVVFNTAVLRKEGGYDESLYYEDFDIQIRMARYHPAVFSDHIGVLKRKHENSMSSSQYQNHQSKMLPSTVKVCFKIHLMNIYPEENRALKRRILYELKHALWSANFIPARELVDLGESLKMKSLRFFIYKIWAKQEWDISWLYVRLT</sequence>
<keyword evidence="2" id="KW-0808">Transferase</keyword>
<name>A0A1G5VPI0_9BACT</name>
<dbReference type="GO" id="GO:0016740">
    <property type="term" value="F:transferase activity"/>
    <property type="evidence" value="ECO:0007669"/>
    <property type="project" value="UniProtKB-KW"/>
</dbReference>
<dbReference type="InterPro" id="IPR001173">
    <property type="entry name" value="Glyco_trans_2-like"/>
</dbReference>
<dbReference type="PANTHER" id="PTHR43685">
    <property type="entry name" value="GLYCOSYLTRANSFERASE"/>
    <property type="match status" value="1"/>
</dbReference>
<dbReference type="InterPro" id="IPR050834">
    <property type="entry name" value="Glycosyltransf_2"/>
</dbReference>
<dbReference type="CDD" id="cd00761">
    <property type="entry name" value="Glyco_tranf_GTA_type"/>
    <property type="match status" value="1"/>
</dbReference>
<gene>
    <name evidence="2" type="ORF">SAMN03080617_00585</name>
</gene>
<keyword evidence="3" id="KW-1185">Reference proteome</keyword>
<feature type="domain" description="Glycosyltransferase 2-like" evidence="1">
    <location>
        <begin position="15"/>
        <end position="134"/>
    </location>
</feature>
<accession>A0A1G5VPI0</accession>
<evidence type="ECO:0000313" key="2">
    <source>
        <dbReference type="EMBL" id="SDA47316.1"/>
    </source>
</evidence>
<proteinExistence type="predicted"/>
<dbReference type="InterPro" id="IPR029044">
    <property type="entry name" value="Nucleotide-diphossugar_trans"/>
</dbReference>
<protein>
    <submittedName>
        <fullName evidence="2">Glycosyltransferase involved in cell wall bisynthesis</fullName>
    </submittedName>
</protein>
<dbReference type="Proteomes" id="UP000198756">
    <property type="component" value="Unassembled WGS sequence"/>
</dbReference>
<dbReference type="STRING" id="279824.SAMN03080617_00585"/>
<dbReference type="SUPFAM" id="SSF53448">
    <property type="entry name" value="Nucleotide-diphospho-sugar transferases"/>
    <property type="match status" value="1"/>
</dbReference>
<dbReference type="Gene3D" id="3.90.550.10">
    <property type="entry name" value="Spore Coat Polysaccharide Biosynthesis Protein SpsA, Chain A"/>
    <property type="match status" value="1"/>
</dbReference>
<organism evidence="2 3">
    <name type="scientific">Algoriphagus alkaliphilus</name>
    <dbReference type="NCBI Taxonomy" id="279824"/>
    <lineage>
        <taxon>Bacteria</taxon>
        <taxon>Pseudomonadati</taxon>
        <taxon>Bacteroidota</taxon>
        <taxon>Cytophagia</taxon>
        <taxon>Cytophagales</taxon>
        <taxon>Cyclobacteriaceae</taxon>
        <taxon>Algoriphagus</taxon>
    </lineage>
</organism>